<name>A0ABR1EMP4_NECAM</name>
<evidence type="ECO:0008006" key="3">
    <source>
        <dbReference type="Google" id="ProtNLM"/>
    </source>
</evidence>
<accession>A0ABR1EMP4</accession>
<comment type="caution">
    <text evidence="1">The sequence shown here is derived from an EMBL/GenBank/DDBJ whole genome shotgun (WGS) entry which is preliminary data.</text>
</comment>
<sequence>MHDEQAGFRPGRSTINQVFIARRVIEIWGRYSKPMQLAFLNFEVAFESFHRGRPLEALRADGVPGKFVRLLDDMNQQRTAAL</sequence>
<proteinExistence type="predicted"/>
<gene>
    <name evidence="1" type="primary">Necator_chrX.g23890</name>
    <name evidence="1" type="ORF">RB195_023725</name>
</gene>
<protein>
    <recommendedName>
        <fullName evidence="3">Reverse transcriptase domain-containing protein</fullName>
    </recommendedName>
</protein>
<organism evidence="1 2">
    <name type="scientific">Necator americanus</name>
    <name type="common">Human hookworm</name>
    <dbReference type="NCBI Taxonomy" id="51031"/>
    <lineage>
        <taxon>Eukaryota</taxon>
        <taxon>Metazoa</taxon>
        <taxon>Ecdysozoa</taxon>
        <taxon>Nematoda</taxon>
        <taxon>Chromadorea</taxon>
        <taxon>Rhabditida</taxon>
        <taxon>Rhabditina</taxon>
        <taxon>Rhabditomorpha</taxon>
        <taxon>Strongyloidea</taxon>
        <taxon>Ancylostomatidae</taxon>
        <taxon>Bunostominae</taxon>
        <taxon>Necator</taxon>
    </lineage>
</organism>
<evidence type="ECO:0000313" key="1">
    <source>
        <dbReference type="EMBL" id="KAK6763121.1"/>
    </source>
</evidence>
<keyword evidence="2" id="KW-1185">Reference proteome</keyword>
<reference evidence="1 2" key="1">
    <citation type="submission" date="2023-08" db="EMBL/GenBank/DDBJ databases">
        <title>A Necator americanus chromosomal reference genome.</title>
        <authorList>
            <person name="Ilik V."/>
            <person name="Petrzelkova K.J."/>
            <person name="Pardy F."/>
            <person name="Fuh T."/>
            <person name="Niatou-Singa F.S."/>
            <person name="Gouil Q."/>
            <person name="Baker L."/>
            <person name="Ritchie M.E."/>
            <person name="Jex A.R."/>
            <person name="Gazzola D."/>
            <person name="Li H."/>
            <person name="Toshio Fujiwara R."/>
            <person name="Zhan B."/>
            <person name="Aroian R.V."/>
            <person name="Pafco B."/>
            <person name="Schwarz E.M."/>
        </authorList>
    </citation>
    <scope>NUCLEOTIDE SEQUENCE [LARGE SCALE GENOMIC DNA]</scope>
    <source>
        <strain evidence="1 2">Aroian</strain>
        <tissue evidence="1">Whole animal</tissue>
    </source>
</reference>
<dbReference type="EMBL" id="JAVFWL010000006">
    <property type="protein sequence ID" value="KAK6763121.1"/>
    <property type="molecule type" value="Genomic_DNA"/>
</dbReference>
<evidence type="ECO:0000313" key="2">
    <source>
        <dbReference type="Proteomes" id="UP001303046"/>
    </source>
</evidence>
<dbReference type="Proteomes" id="UP001303046">
    <property type="component" value="Unassembled WGS sequence"/>
</dbReference>